<evidence type="ECO:0000256" key="2">
    <source>
        <dbReference type="SAM" id="SignalP"/>
    </source>
</evidence>
<dbReference type="InterPro" id="IPR050902">
    <property type="entry name" value="ABC_Transporter_SBP"/>
</dbReference>
<evidence type="ECO:0000313" key="4">
    <source>
        <dbReference type="EMBL" id="MBR0576460.1"/>
    </source>
</evidence>
<evidence type="ECO:0000256" key="1">
    <source>
        <dbReference type="ARBA" id="ARBA00008814"/>
    </source>
</evidence>
<keyword evidence="5" id="KW-1185">Reference proteome</keyword>
<dbReference type="Gene3D" id="3.40.50.1980">
    <property type="entry name" value="Nitrogenase molybdenum iron protein domain"/>
    <property type="match status" value="2"/>
</dbReference>
<organism evidence="4 5">
    <name type="scientific">Proteiniclasticum sediminis</name>
    <dbReference type="NCBI Taxonomy" id="2804028"/>
    <lineage>
        <taxon>Bacteria</taxon>
        <taxon>Bacillati</taxon>
        <taxon>Bacillota</taxon>
        <taxon>Clostridia</taxon>
        <taxon>Eubacteriales</taxon>
        <taxon>Clostridiaceae</taxon>
        <taxon>Proteiniclasticum</taxon>
    </lineage>
</organism>
<dbReference type="Gene3D" id="1.20.58.2180">
    <property type="match status" value="1"/>
</dbReference>
<dbReference type="InterPro" id="IPR002491">
    <property type="entry name" value="ABC_transptr_periplasmic_BD"/>
</dbReference>
<evidence type="ECO:0000259" key="3">
    <source>
        <dbReference type="PROSITE" id="PS50983"/>
    </source>
</evidence>
<proteinExistence type="inferred from homology"/>
<dbReference type="EMBL" id="JAGSCS010000011">
    <property type="protein sequence ID" value="MBR0576460.1"/>
    <property type="molecule type" value="Genomic_DNA"/>
</dbReference>
<comment type="caution">
    <text evidence="4">The sequence shown here is derived from an EMBL/GenBank/DDBJ whole genome shotgun (WGS) entry which is preliminary data.</text>
</comment>
<reference evidence="4" key="1">
    <citation type="submission" date="2021-04" db="EMBL/GenBank/DDBJ databases">
        <title>Proteiniclasticum sedimins sp. nov., an obligate anaerobic bacterium isolated from anaerobic sludge.</title>
        <authorList>
            <person name="Liu J."/>
        </authorList>
    </citation>
    <scope>NUCLEOTIDE SEQUENCE</scope>
    <source>
        <strain evidence="4">BAD-10</strain>
    </source>
</reference>
<keyword evidence="2" id="KW-0732">Signal</keyword>
<name>A0A941HQX8_9CLOT</name>
<dbReference type="SUPFAM" id="SSF53807">
    <property type="entry name" value="Helical backbone' metal receptor"/>
    <property type="match status" value="1"/>
</dbReference>
<dbReference type="GO" id="GO:0071281">
    <property type="term" value="P:cellular response to iron ion"/>
    <property type="evidence" value="ECO:0007669"/>
    <property type="project" value="TreeGrafter"/>
</dbReference>
<dbReference type="AlphaFoldDB" id="A0A941HQX8"/>
<dbReference type="PROSITE" id="PS51257">
    <property type="entry name" value="PROKAR_LIPOPROTEIN"/>
    <property type="match status" value="1"/>
</dbReference>
<feature type="domain" description="Fe/B12 periplasmic-binding" evidence="3">
    <location>
        <begin position="65"/>
        <end position="325"/>
    </location>
</feature>
<dbReference type="Proteomes" id="UP000675379">
    <property type="component" value="Unassembled WGS sequence"/>
</dbReference>
<feature type="chain" id="PRO_5036956892" evidence="2">
    <location>
        <begin position="29"/>
        <end position="352"/>
    </location>
</feature>
<dbReference type="PANTHER" id="PTHR30535:SF34">
    <property type="entry name" value="MOLYBDATE-BINDING PROTEIN MOLA"/>
    <property type="match status" value="1"/>
</dbReference>
<evidence type="ECO:0000313" key="5">
    <source>
        <dbReference type="Proteomes" id="UP000675379"/>
    </source>
</evidence>
<gene>
    <name evidence="4" type="ORF">KCG48_08920</name>
</gene>
<dbReference type="PANTHER" id="PTHR30535">
    <property type="entry name" value="VITAMIN B12-BINDING PROTEIN"/>
    <property type="match status" value="1"/>
</dbReference>
<feature type="signal peptide" evidence="2">
    <location>
        <begin position="1"/>
        <end position="28"/>
    </location>
</feature>
<protein>
    <submittedName>
        <fullName evidence="4">ABC transporter substrate-binding protein</fullName>
    </submittedName>
</protein>
<dbReference type="RefSeq" id="WP_211801422.1">
    <property type="nucleotide sequence ID" value="NZ_JAGSCS010000011.1"/>
</dbReference>
<dbReference type="Pfam" id="PF01497">
    <property type="entry name" value="Peripla_BP_2"/>
    <property type="match status" value="1"/>
</dbReference>
<comment type="similarity">
    <text evidence="1">Belongs to the bacterial solute-binding protein 8 family.</text>
</comment>
<sequence>MNKRLKTLVSGFIVSVMAITLGACQPKAAETPVETPGVETPTEVEGVKVTDDLGREVMFEKTPERLVSGYYITSSMLMALGLADKMVGIEAKAESRPLYSLAAPELLKVPNVGTAKEFNMEGALALKPELLVVPVRLKDVIKTLEGLSVKALGVNPESFTDMEKVLTMLGEAAGTLDRAKEIISYNKELLAKAKAVAGNVPEEEKATVYFGGNSSLLTTAGGKMHQSSLIEEAGAKNVAKELEDSYWSEVSYEQILAWQPDYIILASDASYTVEDVLTDPVLSDLTAVKEKKVYKLPSNLESWDSPVPASVLGVLAICSYLYEEKYDAEQLKADVVAYYEKFYGFTFSGELN</sequence>
<accession>A0A941HQX8</accession>
<dbReference type="PROSITE" id="PS50983">
    <property type="entry name" value="FE_B12_PBP"/>
    <property type="match status" value="1"/>
</dbReference>